<dbReference type="Pfam" id="PF03061">
    <property type="entry name" value="4HBT"/>
    <property type="match status" value="1"/>
</dbReference>
<dbReference type="Proteomes" id="UP000032160">
    <property type="component" value="Chromosome I"/>
</dbReference>
<dbReference type="Gene3D" id="3.10.129.10">
    <property type="entry name" value="Hotdog Thioesterase"/>
    <property type="match status" value="1"/>
</dbReference>
<comment type="similarity">
    <text evidence="1">Belongs to the thioesterase PaaI family.</text>
</comment>
<dbReference type="InterPro" id="IPR029069">
    <property type="entry name" value="HotDog_dom_sf"/>
</dbReference>
<evidence type="ECO:0000256" key="1">
    <source>
        <dbReference type="ARBA" id="ARBA00008324"/>
    </source>
</evidence>
<feature type="domain" description="Thioesterase" evidence="3">
    <location>
        <begin position="46"/>
        <end position="119"/>
    </location>
</feature>
<dbReference type="EMBL" id="HG966617">
    <property type="protein sequence ID" value="CDO59942.1"/>
    <property type="molecule type" value="Genomic_DNA"/>
</dbReference>
<evidence type="ECO:0000313" key="4">
    <source>
        <dbReference type="EMBL" id="CDO59942.1"/>
    </source>
</evidence>
<dbReference type="AlphaFoldDB" id="X5MD70"/>
<dbReference type="PANTHER" id="PTHR21660:SF1">
    <property type="entry name" value="ACYL-COENZYME A THIOESTERASE 13"/>
    <property type="match status" value="1"/>
</dbReference>
<dbReference type="GO" id="GO:0047617">
    <property type="term" value="F:fatty acyl-CoA hydrolase activity"/>
    <property type="evidence" value="ECO:0007669"/>
    <property type="project" value="InterPro"/>
</dbReference>
<accession>X5MD70</accession>
<dbReference type="NCBIfam" id="TIGR00369">
    <property type="entry name" value="unchar_dom_1"/>
    <property type="match status" value="1"/>
</dbReference>
<dbReference type="InterPro" id="IPR039298">
    <property type="entry name" value="ACOT13"/>
</dbReference>
<organism evidence="4 5">
    <name type="scientific">Candidatus Phaeomarinibacter ectocarpi</name>
    <dbReference type="NCBI Taxonomy" id="1458461"/>
    <lineage>
        <taxon>Bacteria</taxon>
        <taxon>Pseudomonadati</taxon>
        <taxon>Pseudomonadota</taxon>
        <taxon>Alphaproteobacteria</taxon>
        <taxon>Hyphomicrobiales</taxon>
        <taxon>Parvibaculaceae</taxon>
        <taxon>Candidatus Phaeomarinibacter</taxon>
    </lineage>
</organism>
<dbReference type="InterPro" id="IPR003736">
    <property type="entry name" value="PAAI_dom"/>
</dbReference>
<keyword evidence="2" id="KW-0378">Hydrolase</keyword>
<dbReference type="PANTHER" id="PTHR21660">
    <property type="entry name" value="THIOESTERASE SUPERFAMILY MEMBER-RELATED"/>
    <property type="match status" value="1"/>
</dbReference>
<dbReference type="InterPro" id="IPR006683">
    <property type="entry name" value="Thioestr_dom"/>
</dbReference>
<dbReference type="KEGG" id="pect:BN1012_Phect1728"/>
<sequence length="137" mass="14513">MIADGFKPHFRRSPMTDPWEPLYSRVDDSSVVIGVTAGEAHCNSRGLVHGGLISALADNAMGLSCVQAQRDAGNEVAGAVTVTLHVDFLRPAKQGQWLEFTTTAIKTGRSMDMAQGKVTADGRDCAFVSATFSVVSA</sequence>
<name>X5MD70_9HYPH</name>
<dbReference type="SUPFAM" id="SSF54637">
    <property type="entry name" value="Thioesterase/thiol ester dehydrase-isomerase"/>
    <property type="match status" value="1"/>
</dbReference>
<dbReference type="HOGENOM" id="CLU_089876_8_1_5"/>
<proteinExistence type="inferred from homology"/>
<evidence type="ECO:0000313" key="5">
    <source>
        <dbReference type="Proteomes" id="UP000032160"/>
    </source>
</evidence>
<evidence type="ECO:0000256" key="2">
    <source>
        <dbReference type="ARBA" id="ARBA00022801"/>
    </source>
</evidence>
<protein>
    <submittedName>
        <fullName evidence="4">Miscellaneous hypothetical/partial homology</fullName>
    </submittedName>
</protein>
<keyword evidence="5" id="KW-1185">Reference proteome</keyword>
<dbReference type="STRING" id="1458461.BN1012_Phect1728"/>
<dbReference type="CDD" id="cd03443">
    <property type="entry name" value="PaaI_thioesterase"/>
    <property type="match status" value="1"/>
</dbReference>
<reference evidence="4 5" key="1">
    <citation type="journal article" date="2014" name="Front. Genet.">
        <title>Genome and metabolic network of "Candidatus Phaeomarinobacter ectocarpi" Ec32, a new candidate genus of Alphaproteobacteria frequently associated with brown algae.</title>
        <authorList>
            <person name="Dittami S.M."/>
            <person name="Barbeyron T."/>
            <person name="Boyen C."/>
            <person name="Cambefort J."/>
            <person name="Collet G."/>
            <person name="Delage L."/>
            <person name="Gobet A."/>
            <person name="Groisillier A."/>
            <person name="Leblanc C."/>
            <person name="Michel G."/>
            <person name="Scornet D."/>
            <person name="Siegel A."/>
            <person name="Tapia J.E."/>
            <person name="Tonon T."/>
        </authorList>
    </citation>
    <scope>NUCLEOTIDE SEQUENCE [LARGE SCALE GENOMIC DNA]</scope>
    <source>
        <strain evidence="4 5">Ec32</strain>
    </source>
</reference>
<evidence type="ECO:0000259" key="3">
    <source>
        <dbReference type="Pfam" id="PF03061"/>
    </source>
</evidence>
<dbReference type="OrthoDB" id="7061558at2"/>
<gene>
    <name evidence="4" type="ORF">BN1012_Phect1728</name>
</gene>